<sequence length="505" mass="57901">MSVANRNIATAPPPSDYDVEFRNLTDDAWYSVYTVFEGEKLTVKYQNFGEEEDSVFEAKNFKSLEELEKLKDRFRPISAQLQDHKCHKVVRGVVVCVSHSSDGSDNRFYDAVVDDVVRKEHSFGTGIEVCLCTFVVIMQHGPIAGCLANKTIENLCLVQSITCFDPNLQLFLKMNTKRAKRSPCKKRPPDEAKMMTDEDDDLGGDKNWSILLIDNKLKHKSIGDVLKVVCSGSEEYATAKQLRNLFMEFTEHQQLLHKRLAMEERKILQASQVEIMWRLRHYDHVGIVTMMMLMVVVSWSDIEGTYGFRFAVVTDECMSHNAPHEGDTLHVSFVVVKADDNSKFRWHFNTELGVDLVIKGPSGEQIHDFRDKTSEKFEFVVHDKGVYTFCFTNKSPFLETIDFDVQITRFTYYQHAKDVKLITSTEHFAPLLEHISKLEEALNSLQFEQKWLEAHSDRQAFVRDKMSRAAIHKAVCESLALPGASLLQVYFLKRLLGRKVASSRS</sequence>
<dbReference type="InterPro" id="IPR009038">
    <property type="entry name" value="GOLD_dom"/>
</dbReference>
<dbReference type="AlphaFoldDB" id="A0AAV1SF73"/>
<comment type="caution">
    <text evidence="2">The sequence shown here is derived from an EMBL/GenBank/DDBJ whole genome shotgun (WGS) entry which is preliminary data.</text>
</comment>
<reference evidence="2 3" key="1">
    <citation type="submission" date="2024-01" db="EMBL/GenBank/DDBJ databases">
        <authorList>
            <person name="Waweru B."/>
        </authorList>
    </citation>
    <scope>NUCLEOTIDE SEQUENCE [LARGE SCALE GENOMIC DNA]</scope>
</reference>
<evidence type="ECO:0000313" key="3">
    <source>
        <dbReference type="Proteomes" id="UP001314170"/>
    </source>
</evidence>
<dbReference type="GO" id="GO:0003682">
    <property type="term" value="F:chromatin binding"/>
    <property type="evidence" value="ECO:0007669"/>
    <property type="project" value="InterPro"/>
</dbReference>
<organism evidence="2 3">
    <name type="scientific">Dovyalis caffra</name>
    <dbReference type="NCBI Taxonomy" id="77055"/>
    <lineage>
        <taxon>Eukaryota</taxon>
        <taxon>Viridiplantae</taxon>
        <taxon>Streptophyta</taxon>
        <taxon>Embryophyta</taxon>
        <taxon>Tracheophyta</taxon>
        <taxon>Spermatophyta</taxon>
        <taxon>Magnoliopsida</taxon>
        <taxon>eudicotyledons</taxon>
        <taxon>Gunneridae</taxon>
        <taxon>Pentapetalae</taxon>
        <taxon>rosids</taxon>
        <taxon>fabids</taxon>
        <taxon>Malpighiales</taxon>
        <taxon>Salicaceae</taxon>
        <taxon>Flacourtieae</taxon>
        <taxon>Dovyalis</taxon>
    </lineage>
</organism>
<evidence type="ECO:0000313" key="2">
    <source>
        <dbReference type="EMBL" id="CAK7349145.1"/>
    </source>
</evidence>
<accession>A0AAV1SF73</accession>
<dbReference type="Pfam" id="PF01105">
    <property type="entry name" value="EMP24_GP25L"/>
    <property type="match status" value="1"/>
</dbReference>
<proteinExistence type="predicted"/>
<keyword evidence="3" id="KW-1185">Reference proteome</keyword>
<dbReference type="EMBL" id="CAWUPB010001173">
    <property type="protein sequence ID" value="CAK7349145.1"/>
    <property type="molecule type" value="Genomic_DNA"/>
</dbReference>
<dbReference type="SUPFAM" id="SSF101576">
    <property type="entry name" value="Supernatant protein factor (SPF), C-terminal domain"/>
    <property type="match status" value="1"/>
</dbReference>
<dbReference type="SMART" id="SM01190">
    <property type="entry name" value="EMP24_GP25L"/>
    <property type="match status" value="1"/>
</dbReference>
<dbReference type="InterPro" id="IPR036598">
    <property type="entry name" value="GOLD_dom_sf"/>
</dbReference>
<dbReference type="PANTHER" id="PTHR36384:SF1">
    <property type="entry name" value="SAWADEE PROTEIN"/>
    <property type="match status" value="1"/>
</dbReference>
<gene>
    <name evidence="2" type="ORF">DCAF_LOCUS21856</name>
</gene>
<dbReference type="Proteomes" id="UP001314170">
    <property type="component" value="Unassembled WGS sequence"/>
</dbReference>
<feature type="domain" description="GOLD" evidence="1">
    <location>
        <begin position="315"/>
        <end position="407"/>
    </location>
</feature>
<dbReference type="PANTHER" id="PTHR36384">
    <property type="entry name" value="SAWADEE PROTEIN"/>
    <property type="match status" value="1"/>
</dbReference>
<dbReference type="Pfam" id="PF16719">
    <property type="entry name" value="SAWADEE"/>
    <property type="match status" value="1"/>
</dbReference>
<evidence type="ECO:0000259" key="1">
    <source>
        <dbReference type="PROSITE" id="PS50866"/>
    </source>
</evidence>
<dbReference type="InterPro" id="IPR032001">
    <property type="entry name" value="SAWADEE_dom"/>
</dbReference>
<protein>
    <recommendedName>
        <fullName evidence="1">GOLD domain-containing protein</fullName>
    </recommendedName>
</protein>
<name>A0AAV1SF73_9ROSI</name>
<dbReference type="PROSITE" id="PS50866">
    <property type="entry name" value="GOLD"/>
    <property type="match status" value="1"/>
</dbReference>